<comment type="similarity">
    <text evidence="2">Belongs to the autoinducer-2 exporter (AI-2E) (TC 2.A.86) family.</text>
</comment>
<dbReference type="PANTHER" id="PTHR21716">
    <property type="entry name" value="TRANSMEMBRANE PROTEIN"/>
    <property type="match status" value="1"/>
</dbReference>
<dbReference type="GO" id="GO:0016020">
    <property type="term" value="C:membrane"/>
    <property type="evidence" value="ECO:0007669"/>
    <property type="project" value="UniProtKB-SubCell"/>
</dbReference>
<evidence type="ECO:0000256" key="6">
    <source>
        <dbReference type="SAM" id="Phobius"/>
    </source>
</evidence>
<evidence type="ECO:0000256" key="4">
    <source>
        <dbReference type="ARBA" id="ARBA00022989"/>
    </source>
</evidence>
<sequence length="396" mass="43079">MNKDYFNRVTVLTITLAVSALFIAMIKGFFMTILLSAIFSGLLYPLFLRLKKRFGGRSSGASIVTLLIFVFLILLPVSGLLVVVVDQAINATETIGPILKDKIGDQSTLLDRINDIPIVEKFFPDHEKFVDTVEGLIAGIGKFVINNLGQISSGAVSLFFHFFVMLFSMYYFLIYGKNYLAWVLYMLPLNSEEENLLLSKFITVSRATLKGTFVIGAVQGAMGGVAMWIAGIPNTLFWGVIMAVFSIIPAVGPAIVWLPAGIYLLITGNITAGIGLLLFGAIVIGNIDNLIRPKLVGKETELPDLMIFFSTLGGLALFGASGLIIGPVVAALFITMWEIYGATFSDSLDPSSLVVKGEKVIDHMVPAGVEHMKEGMQHLEEEENKEQGNSEAGHQD</sequence>
<evidence type="ECO:0000313" key="8">
    <source>
        <dbReference type="EMBL" id="MCA6075850.1"/>
    </source>
</evidence>
<feature type="transmembrane region" description="Helical" evidence="6">
    <location>
        <begin position="207"/>
        <end position="230"/>
    </location>
</feature>
<feature type="transmembrane region" description="Helical" evidence="6">
    <location>
        <begin position="5"/>
        <end position="23"/>
    </location>
</feature>
<dbReference type="EMBL" id="JAIXNE010000002">
    <property type="protein sequence ID" value="MCA6074673.1"/>
    <property type="molecule type" value="Genomic_DNA"/>
</dbReference>
<feature type="transmembrane region" description="Helical" evidence="6">
    <location>
        <begin position="29"/>
        <end position="48"/>
    </location>
</feature>
<evidence type="ECO:0000256" key="3">
    <source>
        <dbReference type="ARBA" id="ARBA00022692"/>
    </source>
</evidence>
<evidence type="ECO:0000256" key="1">
    <source>
        <dbReference type="ARBA" id="ARBA00004141"/>
    </source>
</evidence>
<keyword evidence="10" id="KW-1185">Reference proteome</keyword>
<gene>
    <name evidence="7" type="ORF">LDX50_07315</name>
    <name evidence="8" type="ORF">LDX50_13285</name>
    <name evidence="9" type="ORF">LDX50_19005</name>
</gene>
<dbReference type="EMBL" id="JAIXNE010000003">
    <property type="protein sequence ID" value="MCA6075850.1"/>
    <property type="molecule type" value="Genomic_DNA"/>
</dbReference>
<proteinExistence type="inferred from homology"/>
<reference evidence="9" key="1">
    <citation type="submission" date="2021-09" db="EMBL/GenBank/DDBJ databases">
        <title>Fulvivirga sp. isolated from coastal sediment.</title>
        <authorList>
            <person name="Yu H."/>
        </authorList>
    </citation>
    <scope>NUCLEOTIDE SEQUENCE</scope>
    <source>
        <strain evidence="9">1062</strain>
    </source>
</reference>
<organism evidence="9 10">
    <name type="scientific">Fulvivirga sedimenti</name>
    <dbReference type="NCBI Taxonomy" id="2879465"/>
    <lineage>
        <taxon>Bacteria</taxon>
        <taxon>Pseudomonadati</taxon>
        <taxon>Bacteroidota</taxon>
        <taxon>Cytophagia</taxon>
        <taxon>Cytophagales</taxon>
        <taxon>Fulvivirgaceae</taxon>
        <taxon>Fulvivirga</taxon>
    </lineage>
</organism>
<keyword evidence="3 6" id="KW-0812">Transmembrane</keyword>
<evidence type="ECO:0000313" key="7">
    <source>
        <dbReference type="EMBL" id="MCA6074673.1"/>
    </source>
</evidence>
<keyword evidence="4 6" id="KW-1133">Transmembrane helix</keyword>
<dbReference type="PANTHER" id="PTHR21716:SF4">
    <property type="entry name" value="TRANSMEMBRANE PROTEIN 245"/>
    <property type="match status" value="1"/>
</dbReference>
<feature type="transmembrane region" description="Helical" evidence="6">
    <location>
        <begin position="307"/>
        <end position="334"/>
    </location>
</feature>
<evidence type="ECO:0000313" key="10">
    <source>
        <dbReference type="Proteomes" id="UP001139409"/>
    </source>
</evidence>
<dbReference type="AlphaFoldDB" id="A0A9X1HRH0"/>
<name>A0A9X1HRH0_9BACT</name>
<dbReference type="EMBL" id="JAIXNE010000004">
    <property type="protein sequence ID" value="MCA6076978.1"/>
    <property type="molecule type" value="Genomic_DNA"/>
</dbReference>
<feature type="transmembrane region" description="Helical" evidence="6">
    <location>
        <begin position="263"/>
        <end position="287"/>
    </location>
</feature>
<comment type="caution">
    <text evidence="9">The sequence shown here is derived from an EMBL/GenBank/DDBJ whole genome shotgun (WGS) entry which is preliminary data.</text>
</comment>
<dbReference type="Pfam" id="PF01594">
    <property type="entry name" value="AI-2E_transport"/>
    <property type="match status" value="1"/>
</dbReference>
<keyword evidence="5 6" id="KW-0472">Membrane</keyword>
<dbReference type="InterPro" id="IPR002549">
    <property type="entry name" value="AI-2E-like"/>
</dbReference>
<feature type="transmembrane region" description="Helical" evidence="6">
    <location>
        <begin position="158"/>
        <end position="176"/>
    </location>
</feature>
<protein>
    <submittedName>
        <fullName evidence="9">AI-2E family transporter</fullName>
    </submittedName>
</protein>
<feature type="transmembrane region" description="Helical" evidence="6">
    <location>
        <begin position="236"/>
        <end position="256"/>
    </location>
</feature>
<evidence type="ECO:0000256" key="5">
    <source>
        <dbReference type="ARBA" id="ARBA00023136"/>
    </source>
</evidence>
<evidence type="ECO:0000256" key="2">
    <source>
        <dbReference type="ARBA" id="ARBA00009773"/>
    </source>
</evidence>
<dbReference type="RefSeq" id="WP_225697786.1">
    <property type="nucleotide sequence ID" value="NZ_JAIXNE010000002.1"/>
</dbReference>
<comment type="subcellular location">
    <subcellularLocation>
        <location evidence="1">Membrane</location>
        <topology evidence="1">Multi-pass membrane protein</topology>
    </subcellularLocation>
</comment>
<feature type="transmembrane region" description="Helical" evidence="6">
    <location>
        <begin position="60"/>
        <end position="85"/>
    </location>
</feature>
<accession>A0A9X1HRH0</accession>
<dbReference type="Proteomes" id="UP001139409">
    <property type="component" value="Unassembled WGS sequence"/>
</dbReference>
<evidence type="ECO:0000313" key="9">
    <source>
        <dbReference type="EMBL" id="MCA6076978.1"/>
    </source>
</evidence>